<accession>A0A914PKF4</accession>
<reference evidence="3" key="1">
    <citation type="submission" date="2022-11" db="UniProtKB">
        <authorList>
            <consortium name="WormBaseParasite"/>
        </authorList>
    </citation>
    <scope>IDENTIFICATION</scope>
</reference>
<evidence type="ECO:0000313" key="3">
    <source>
        <dbReference type="WBParaSite" id="PDA_v2.g18419.t1"/>
    </source>
</evidence>
<proteinExistence type="predicted"/>
<keyword evidence="1" id="KW-0732">Signal</keyword>
<dbReference type="PANTHER" id="PTHR34859:SF2">
    <property type="entry name" value="LYSM DOMAIN-CONTAINING PROTEIN"/>
    <property type="match status" value="1"/>
</dbReference>
<feature type="signal peptide" evidence="1">
    <location>
        <begin position="1"/>
        <end position="20"/>
    </location>
</feature>
<dbReference type="AlphaFoldDB" id="A0A914PKF4"/>
<dbReference type="Proteomes" id="UP000887578">
    <property type="component" value="Unplaced"/>
</dbReference>
<dbReference type="WBParaSite" id="PDA_v2.g18419.t1">
    <property type="protein sequence ID" value="PDA_v2.g18419.t1"/>
    <property type="gene ID" value="PDA_v2.g18419"/>
</dbReference>
<keyword evidence="2" id="KW-1185">Reference proteome</keyword>
<evidence type="ECO:0000313" key="2">
    <source>
        <dbReference type="Proteomes" id="UP000887578"/>
    </source>
</evidence>
<name>A0A914PKF4_9BILA</name>
<protein>
    <submittedName>
        <fullName evidence="3">Uncharacterized protein</fullName>
    </submittedName>
</protein>
<sequence length="260" mass="27523">MKTIIVTGVAFVIFTSAVFAANQDGGCWRPTYGRGVGVPISICDDGLEEDAGLCYTPCDNGYYGVGPVCWHSCPEGFTDYGVGCSKPASYVRGWGHITEGGCEEDYPNGCEKCLLLWYPKCGTGYYGFGCNVCTAYCPEGTVDTGASCTKQTYGRGVGSPLICAKGLEYDAGLCYNPCEGNYNGVGPVCWDSCPEGKFGCGALCLDSEGECVEEMFSIGQEVGLAVAEIAEDPYDAPAVLIETVAKLAPELVKPMCYVTF</sequence>
<evidence type="ECO:0000256" key="1">
    <source>
        <dbReference type="SAM" id="SignalP"/>
    </source>
</evidence>
<dbReference type="PANTHER" id="PTHR34859">
    <property type="entry name" value="UNNAMED PRODUCT"/>
    <property type="match status" value="1"/>
</dbReference>
<organism evidence="2 3">
    <name type="scientific">Panagrolaimus davidi</name>
    <dbReference type="NCBI Taxonomy" id="227884"/>
    <lineage>
        <taxon>Eukaryota</taxon>
        <taxon>Metazoa</taxon>
        <taxon>Ecdysozoa</taxon>
        <taxon>Nematoda</taxon>
        <taxon>Chromadorea</taxon>
        <taxon>Rhabditida</taxon>
        <taxon>Tylenchina</taxon>
        <taxon>Panagrolaimomorpha</taxon>
        <taxon>Panagrolaimoidea</taxon>
        <taxon>Panagrolaimidae</taxon>
        <taxon>Panagrolaimus</taxon>
    </lineage>
</organism>
<feature type="chain" id="PRO_5038116164" evidence="1">
    <location>
        <begin position="21"/>
        <end position="260"/>
    </location>
</feature>